<dbReference type="NCBIfam" id="NF038214">
    <property type="entry name" value="IS21_help_AAA"/>
    <property type="match status" value="1"/>
</dbReference>
<dbReference type="STRING" id="1071679.BG57_03315"/>
<dbReference type="InterPro" id="IPR002611">
    <property type="entry name" value="IstB_ATP-bd"/>
</dbReference>
<proteinExistence type="inferred from homology"/>
<dbReference type="OrthoDB" id="8150723at2"/>
<dbReference type="Gene3D" id="3.40.50.300">
    <property type="entry name" value="P-loop containing nucleotide triphosphate hydrolases"/>
    <property type="match status" value="1"/>
</dbReference>
<reference evidence="5" key="4">
    <citation type="submission" date="2024-05" db="EMBL/GenBank/DDBJ databases">
        <authorList>
            <person name="Sun Q."/>
            <person name="Zhou Y."/>
        </authorList>
    </citation>
    <scope>NUCLEOTIDE SEQUENCE</scope>
    <source>
        <strain evidence="5">CGMCC 1.11013</strain>
    </source>
</reference>
<dbReference type="Pfam" id="PF01695">
    <property type="entry name" value="IstB_IS21"/>
    <property type="match status" value="1"/>
</dbReference>
<dbReference type="CDD" id="cd00009">
    <property type="entry name" value="AAA"/>
    <property type="match status" value="1"/>
</dbReference>
<feature type="domain" description="AAA+ ATPase" evidence="4">
    <location>
        <begin position="99"/>
        <end position="232"/>
    </location>
</feature>
<dbReference type="PANTHER" id="PTHR30050:SF4">
    <property type="entry name" value="ATP-BINDING PROTEIN RV3427C IN INSERTION SEQUENCE-RELATED"/>
    <property type="match status" value="1"/>
</dbReference>
<gene>
    <name evidence="6" type="ORF">BG57_03315</name>
    <name evidence="5" type="ORF">GCM10010985_61590</name>
</gene>
<dbReference type="eggNOG" id="COG1484">
    <property type="taxonomic scope" value="Bacteria"/>
</dbReference>
<dbReference type="InterPro" id="IPR003593">
    <property type="entry name" value="AAA+_ATPase"/>
</dbReference>
<dbReference type="Proteomes" id="UP000597138">
    <property type="component" value="Unassembled WGS sequence"/>
</dbReference>
<dbReference type="SUPFAM" id="SSF52540">
    <property type="entry name" value="P-loop containing nucleoside triphosphate hydrolases"/>
    <property type="match status" value="1"/>
</dbReference>
<name>A0A069N9S9_9BURK</name>
<reference evidence="5" key="1">
    <citation type="journal article" date="2014" name="Int. J. Syst. Evol. Microbiol.">
        <title>Complete genome of a new Firmicutes species belonging to the dominant human colonic microbiota ('Ruminococcus bicirculans') reveals two chromosomes and a selective capacity to utilize plant glucans.</title>
        <authorList>
            <consortium name="NISC Comparative Sequencing Program"/>
            <person name="Wegmann U."/>
            <person name="Louis P."/>
            <person name="Goesmann A."/>
            <person name="Henrissat B."/>
            <person name="Duncan S.H."/>
            <person name="Flint H.J."/>
        </authorList>
    </citation>
    <scope>NUCLEOTIDE SEQUENCE</scope>
    <source>
        <strain evidence="5">CGMCC 1.11013</strain>
    </source>
</reference>
<dbReference type="InterPro" id="IPR047661">
    <property type="entry name" value="IstB"/>
</dbReference>
<dbReference type="EMBL" id="JFHE01000100">
    <property type="protein sequence ID" value="KDR24817.1"/>
    <property type="molecule type" value="Genomic_DNA"/>
</dbReference>
<evidence type="ECO:0000313" key="6">
    <source>
        <dbReference type="EMBL" id="KDR24817.1"/>
    </source>
</evidence>
<comment type="similarity">
    <text evidence="1">Belongs to the IS21/IS1162 putative ATP-binding protein family.</text>
</comment>
<sequence>MLRHPTIEKLHELRLSGMAAALTEQQGLADIEALSFEERLGLLVERESSVRESRQTTARLRRAKLKFSDAVPEDIDYRAARGLDRSLIGQLLTCNWIRERNSTVIIGATGLGKTWLACALANQACRQGFSALYLKMPRLNEDLAIAHGSGRYARLLAQWAKTDLLLMDDFAMAPMSDGAGRDLLEILDDRHGHRSTLVTSQIPVENWHAALGDPTLADAILDRLVHNTYRINLSGESMRKRKKSLTTDPQSE</sequence>
<dbReference type="EMBL" id="BMEG01000031">
    <property type="protein sequence ID" value="GGD98501.1"/>
    <property type="molecule type" value="Genomic_DNA"/>
</dbReference>
<dbReference type="SMART" id="SM00382">
    <property type="entry name" value="AAA"/>
    <property type="match status" value="1"/>
</dbReference>
<evidence type="ECO:0000313" key="7">
    <source>
        <dbReference type="Proteomes" id="UP000027439"/>
    </source>
</evidence>
<dbReference type="GO" id="GO:0006260">
    <property type="term" value="P:DNA replication"/>
    <property type="evidence" value="ECO:0007669"/>
    <property type="project" value="TreeGrafter"/>
</dbReference>
<dbReference type="Proteomes" id="UP000027439">
    <property type="component" value="Unassembled WGS sequence"/>
</dbReference>
<evidence type="ECO:0000256" key="1">
    <source>
        <dbReference type="ARBA" id="ARBA00008059"/>
    </source>
</evidence>
<dbReference type="AlphaFoldDB" id="A0A069N9S9"/>
<reference evidence="8" key="3">
    <citation type="journal article" date="2019" name="Int. J. Syst. Evol. Microbiol.">
        <title>The Global Catalogue of Microorganisms (GCM) 10K type strain sequencing project: providing services to taxonomists for standard genome sequencing and annotation.</title>
        <authorList>
            <consortium name="The Broad Institute Genomics Platform"/>
            <consortium name="The Broad Institute Genome Sequencing Center for Infectious Disease"/>
            <person name="Wu L."/>
            <person name="Ma J."/>
        </authorList>
    </citation>
    <scope>NUCLEOTIDE SEQUENCE [LARGE SCALE GENOMIC DNA]</scope>
    <source>
        <strain evidence="8">CGMCC 1.11013</strain>
    </source>
</reference>
<protein>
    <submittedName>
        <fullName evidence="6">ATPase AAA</fullName>
    </submittedName>
</protein>
<dbReference type="RefSeq" id="WP_035971021.1">
    <property type="nucleotide sequence ID" value="NZ_BMEG01000031.1"/>
</dbReference>
<keyword evidence="2" id="KW-0547">Nucleotide-binding</keyword>
<evidence type="ECO:0000259" key="4">
    <source>
        <dbReference type="SMART" id="SM00382"/>
    </source>
</evidence>
<evidence type="ECO:0000313" key="8">
    <source>
        <dbReference type="Proteomes" id="UP000597138"/>
    </source>
</evidence>
<dbReference type="InterPro" id="IPR027417">
    <property type="entry name" value="P-loop_NTPase"/>
</dbReference>
<keyword evidence="8" id="KW-1185">Reference proteome</keyword>
<dbReference type="PIRSF" id="PIRSF003073">
    <property type="entry name" value="DNAC_TnpB_IstB"/>
    <property type="match status" value="1"/>
</dbReference>
<evidence type="ECO:0000313" key="5">
    <source>
        <dbReference type="EMBL" id="GGD98501.1"/>
    </source>
</evidence>
<reference evidence="6 7" key="2">
    <citation type="submission" date="2014-03" db="EMBL/GenBank/DDBJ databases">
        <title>Draft Genome Sequences of Four Burkholderia Strains.</title>
        <authorList>
            <person name="Liu X.Y."/>
            <person name="Li C.X."/>
            <person name="Xu J.H."/>
        </authorList>
    </citation>
    <scope>NUCLEOTIDE SEQUENCE [LARGE SCALE GENOMIC DNA]</scope>
    <source>
        <strain evidence="6 7">R27</strain>
    </source>
</reference>
<dbReference type="PANTHER" id="PTHR30050">
    <property type="entry name" value="CHROMOSOMAL REPLICATION INITIATOR PROTEIN DNAA"/>
    <property type="match status" value="1"/>
</dbReference>
<organism evidence="6 7">
    <name type="scientific">Caballeronia grimmiae</name>
    <dbReference type="NCBI Taxonomy" id="1071679"/>
    <lineage>
        <taxon>Bacteria</taxon>
        <taxon>Pseudomonadati</taxon>
        <taxon>Pseudomonadota</taxon>
        <taxon>Betaproteobacteria</taxon>
        <taxon>Burkholderiales</taxon>
        <taxon>Burkholderiaceae</taxon>
        <taxon>Caballeronia</taxon>
    </lineage>
</organism>
<keyword evidence="3" id="KW-0067">ATP-binding</keyword>
<evidence type="ECO:0000256" key="2">
    <source>
        <dbReference type="ARBA" id="ARBA00022741"/>
    </source>
</evidence>
<dbReference type="GO" id="GO:0005524">
    <property type="term" value="F:ATP binding"/>
    <property type="evidence" value="ECO:0007669"/>
    <property type="project" value="UniProtKB-KW"/>
</dbReference>
<evidence type="ECO:0000256" key="3">
    <source>
        <dbReference type="ARBA" id="ARBA00022840"/>
    </source>
</evidence>
<comment type="caution">
    <text evidence="6">The sequence shown here is derived from an EMBL/GenBank/DDBJ whole genome shotgun (WGS) entry which is preliminary data.</text>
</comment>
<dbReference type="InterPro" id="IPR028350">
    <property type="entry name" value="DNAC/IstB-like"/>
</dbReference>
<accession>A0A069N9S9</accession>